<evidence type="ECO:0000313" key="2">
    <source>
        <dbReference type="EMBL" id="EMD48067.1"/>
    </source>
</evidence>
<dbReference type="AlphaFoldDB" id="M2SB26"/>
<feature type="non-terminal residue" evidence="2">
    <location>
        <position position="124"/>
    </location>
</feature>
<feature type="coiled-coil region" evidence="1">
    <location>
        <begin position="6"/>
        <end position="88"/>
    </location>
</feature>
<keyword evidence="1" id="KW-0175">Coiled coil</keyword>
<proteinExistence type="predicted"/>
<dbReference type="Proteomes" id="UP000011755">
    <property type="component" value="Unassembled WGS sequence"/>
</dbReference>
<evidence type="ECO:0000313" key="3">
    <source>
        <dbReference type="Proteomes" id="UP000011755"/>
    </source>
</evidence>
<name>M2SB26_ENTHI</name>
<accession>M2SB26</accession>
<protein>
    <submittedName>
        <fullName evidence="2">Uncharacterized protein</fullName>
    </submittedName>
</protein>
<dbReference type="EMBL" id="KB444158">
    <property type="protein sequence ID" value="EMD48067.1"/>
    <property type="molecule type" value="Genomic_DNA"/>
</dbReference>
<reference evidence="2 3" key="1">
    <citation type="submission" date="2013-02" db="EMBL/GenBank/DDBJ databases">
        <authorList>
            <person name="Hannick L."/>
            <person name="Zafar N."/>
            <person name="Lorenzi H."/>
            <person name="Ali I.A."/>
            <person name="Petri W.P."/>
            <person name="Caler E."/>
        </authorList>
    </citation>
    <scope>NUCLEOTIDE SEQUENCE [LARGE SCALE GENOMIC DNA]</scope>
    <source>
        <strain evidence="2 3">KU27</strain>
    </source>
</reference>
<sequence length="124" mass="15273">TKEKEVEQWKRKAQQMRIEQEQRKKEIAEQVQNLIKQTEHIQRESQQTVEDLSNQLFEKRRMANKRRLETMTMRVKEMKELVEKMKNRQYLRMEIGITQRRKTQPLITETEDQKIQAMEVIERS</sequence>
<dbReference type="VEuPathDB" id="AmoebaDB:EHI5A_187150"/>
<evidence type="ECO:0000256" key="1">
    <source>
        <dbReference type="SAM" id="Coils"/>
    </source>
</evidence>
<feature type="non-terminal residue" evidence="2">
    <location>
        <position position="1"/>
    </location>
</feature>
<gene>
    <name evidence="2" type="ORF">EHI5A_187150</name>
</gene>
<organism evidence="2 3">
    <name type="scientific">Entamoeba histolytica KU27</name>
    <dbReference type="NCBI Taxonomy" id="885311"/>
    <lineage>
        <taxon>Eukaryota</taxon>
        <taxon>Amoebozoa</taxon>
        <taxon>Evosea</taxon>
        <taxon>Archamoebae</taxon>
        <taxon>Mastigamoebida</taxon>
        <taxon>Entamoebidae</taxon>
        <taxon>Entamoeba</taxon>
    </lineage>
</organism>